<dbReference type="EMBL" id="CACTIH010007431">
    <property type="protein sequence ID" value="CAA3013317.1"/>
    <property type="molecule type" value="Genomic_DNA"/>
</dbReference>
<protein>
    <submittedName>
        <fullName evidence="1">Uncharacterized protein</fullName>
    </submittedName>
</protein>
<gene>
    <name evidence="1" type="ORF">OLEA9_A107766</name>
</gene>
<accession>A0A8S0UCS4</accession>
<dbReference type="PANTHER" id="PTHR31390">
    <property type="entry name" value="EXPRESSED PROTEIN"/>
    <property type="match status" value="1"/>
</dbReference>
<evidence type="ECO:0000313" key="2">
    <source>
        <dbReference type="Proteomes" id="UP000594638"/>
    </source>
</evidence>
<dbReference type="Gramene" id="OE9A107766T4">
    <property type="protein sequence ID" value="OE9A107766C4"/>
    <property type="gene ID" value="OE9A107766"/>
</dbReference>
<evidence type="ECO:0000313" key="1">
    <source>
        <dbReference type="EMBL" id="CAA3013317.1"/>
    </source>
</evidence>
<dbReference type="InterPro" id="IPR025659">
    <property type="entry name" value="Tubby-like_C"/>
</dbReference>
<sequence length="753" mass="83286">MELDFDKYCVVEGSPTTVLQAPRPQSKVGNRKSNGNLKCGNDIRTINENFAEISFNRYRSASCRDVPRTSAKREGNEVLRRGSVYQSSREVRLKKKIVPVEGRKKIELSRGSAPILPFGIIDSLCSSDEDSLPVDRKRSSVMLLNSDQSTASVSNPCIELSSRNYLNHSFRPCPGKSFPPNVSSLCLDYGENQSVVDANSQPVQDPKTTCEPVTGPVNDGNILRYRDQDVIYHKSLSEKLALSHFPSRSESDSSRASSPKVRFSPVRKLFDPFVKAKSQRSPLSSANEAGQETLTGIKPNKILLESLPQDLAEIPNDLECNSWCQEKENCSSVLQCSPAHLHGVLKLENKHGVPFFKFSVKSPEDVYVAKTWKPDNALTSVYTFHSLHHRRKNNASGWGLRNDNKESSVVGQMQVSCYLCTELKGAGSFDNSMVTEFVLYDIAHPTKSISSQDNSNSSLDVAKAARVSDEILYCGNPELDEVSTRKKTKLQLKHSRDSGHFNSSTPLPLLAAELHPELEIAAIIMQIPFAKRESLKFKSRDRENDKLISQLLVAGGLKQRKAGISDSASPGKMHVVIPSGNHSLPSCESRGPSPLLDRWRLGGGCDCGGWDMACPLNIFDNPNIQITEDHPPVDNQHPLELFVQGRRDSIPALTMRATDDGQYTIDFHAQLSSLQAFSICVAILHTAEASTAVGKERNKEALQCDSMRVFAEEEIKGLMDAIADDEKCEVNKKMEEVLPSFVLDPPFSPIARV</sequence>
<dbReference type="Gramene" id="OE9A107766T1">
    <property type="protein sequence ID" value="OE9A107766C1"/>
    <property type="gene ID" value="OE9A107766"/>
</dbReference>
<organism evidence="1 2">
    <name type="scientific">Olea europaea subsp. europaea</name>
    <dbReference type="NCBI Taxonomy" id="158383"/>
    <lineage>
        <taxon>Eukaryota</taxon>
        <taxon>Viridiplantae</taxon>
        <taxon>Streptophyta</taxon>
        <taxon>Embryophyta</taxon>
        <taxon>Tracheophyta</taxon>
        <taxon>Spermatophyta</taxon>
        <taxon>Magnoliopsida</taxon>
        <taxon>eudicotyledons</taxon>
        <taxon>Gunneridae</taxon>
        <taxon>Pentapetalae</taxon>
        <taxon>asterids</taxon>
        <taxon>lamiids</taxon>
        <taxon>Lamiales</taxon>
        <taxon>Oleaceae</taxon>
        <taxon>Oleeae</taxon>
        <taxon>Olea</taxon>
    </lineage>
</organism>
<dbReference type="AlphaFoldDB" id="A0A8S0UCS4"/>
<keyword evidence="2" id="KW-1185">Reference proteome</keyword>
<dbReference type="Gramene" id="OE9A107766T3">
    <property type="protein sequence ID" value="OE9A107766C3"/>
    <property type="gene ID" value="OE9A107766"/>
</dbReference>
<reference evidence="1 2" key="1">
    <citation type="submission" date="2019-12" db="EMBL/GenBank/DDBJ databases">
        <authorList>
            <person name="Alioto T."/>
            <person name="Alioto T."/>
            <person name="Gomez Garrido J."/>
        </authorList>
    </citation>
    <scope>NUCLEOTIDE SEQUENCE [LARGE SCALE GENOMIC DNA]</scope>
</reference>
<dbReference type="Proteomes" id="UP000594638">
    <property type="component" value="Unassembled WGS sequence"/>
</dbReference>
<dbReference type="InterPro" id="IPR021916">
    <property type="entry name" value="DUF3527"/>
</dbReference>
<dbReference type="PANTHER" id="PTHR31390:SF0">
    <property type="entry name" value="DOMAIN PROTEIN, PUTATIVE (DUF3527)-RELATED"/>
    <property type="match status" value="1"/>
</dbReference>
<proteinExistence type="predicted"/>
<dbReference type="OrthoDB" id="1939710at2759"/>
<dbReference type="SUPFAM" id="SSF54518">
    <property type="entry name" value="Tubby C-terminal domain-like"/>
    <property type="match status" value="1"/>
</dbReference>
<name>A0A8S0UCS4_OLEEU</name>
<dbReference type="Pfam" id="PF12043">
    <property type="entry name" value="DUF3527"/>
    <property type="match status" value="1"/>
</dbReference>
<comment type="caution">
    <text evidence="1">The sequence shown here is derived from an EMBL/GenBank/DDBJ whole genome shotgun (WGS) entry which is preliminary data.</text>
</comment>